<accession>A0A2P2LZP4</accession>
<dbReference type="AlphaFoldDB" id="A0A2P2LZP4"/>
<proteinExistence type="predicted"/>
<reference evidence="1" key="1">
    <citation type="submission" date="2018-02" db="EMBL/GenBank/DDBJ databases">
        <title>Rhizophora mucronata_Transcriptome.</title>
        <authorList>
            <person name="Meera S.P."/>
            <person name="Sreeshan A."/>
            <person name="Augustine A."/>
        </authorList>
    </citation>
    <scope>NUCLEOTIDE SEQUENCE</scope>
    <source>
        <tissue evidence="1">Leaf</tissue>
    </source>
</reference>
<name>A0A2P2LZP4_RHIMU</name>
<dbReference type="EMBL" id="GGEC01042935">
    <property type="protein sequence ID" value="MBX23419.1"/>
    <property type="molecule type" value="Transcribed_RNA"/>
</dbReference>
<evidence type="ECO:0000313" key="1">
    <source>
        <dbReference type="EMBL" id="MBX23419.1"/>
    </source>
</evidence>
<protein>
    <submittedName>
        <fullName evidence="1">Uncharacterized protein</fullName>
    </submittedName>
</protein>
<sequence>MLPHLSSNSTQRLHSFLPHTSFLNSAQGLQRREQHVGMLHSTYIRNKDPQLFSHCKKHLVIIVIVLT</sequence>
<organism evidence="1">
    <name type="scientific">Rhizophora mucronata</name>
    <name type="common">Asiatic mangrove</name>
    <dbReference type="NCBI Taxonomy" id="61149"/>
    <lineage>
        <taxon>Eukaryota</taxon>
        <taxon>Viridiplantae</taxon>
        <taxon>Streptophyta</taxon>
        <taxon>Embryophyta</taxon>
        <taxon>Tracheophyta</taxon>
        <taxon>Spermatophyta</taxon>
        <taxon>Magnoliopsida</taxon>
        <taxon>eudicotyledons</taxon>
        <taxon>Gunneridae</taxon>
        <taxon>Pentapetalae</taxon>
        <taxon>rosids</taxon>
        <taxon>fabids</taxon>
        <taxon>Malpighiales</taxon>
        <taxon>Rhizophoraceae</taxon>
        <taxon>Rhizophora</taxon>
    </lineage>
</organism>